<dbReference type="RefSeq" id="WP_009016534.1">
    <property type="nucleotide sequence ID" value="NZ_CACRUW010000038.1"/>
</dbReference>
<reference evidence="9 10" key="2">
    <citation type="journal article" date="2019" name="Nat. Med.">
        <title>A library of human gut bacterial isolates paired with longitudinal multiomics data enables mechanistic microbiome research.</title>
        <authorList>
            <person name="Poyet M."/>
            <person name="Groussin M."/>
            <person name="Gibbons S.M."/>
            <person name="Avila-Pacheco J."/>
            <person name="Jiang X."/>
            <person name="Kearney S.M."/>
            <person name="Perrotta A.R."/>
            <person name="Berdy B."/>
            <person name="Zhao S."/>
            <person name="Lieberman T.D."/>
            <person name="Swanson P.K."/>
            <person name="Smith M."/>
            <person name="Roesemann S."/>
            <person name="Alexander J.E."/>
            <person name="Rich S.A."/>
            <person name="Livny J."/>
            <person name="Vlamakis H."/>
            <person name="Clish C."/>
            <person name="Bullock K."/>
            <person name="Deik A."/>
            <person name="Scott J."/>
            <person name="Pierce K.A."/>
            <person name="Xavier R.J."/>
            <person name="Alm E.J."/>
        </authorList>
    </citation>
    <scope>NUCLEOTIDE SEQUENCE [LARGE SCALE GENOMIC DNA]</scope>
    <source>
        <strain evidence="4 9">BIOML-A2</strain>
        <strain evidence="5 10">BIOML-A20</strain>
    </source>
</reference>
<evidence type="ECO:0000313" key="4">
    <source>
        <dbReference type="EMBL" id="MRZ55382.1"/>
    </source>
</evidence>
<evidence type="ECO:0000313" key="3">
    <source>
        <dbReference type="EMBL" id="CUN30517.1"/>
    </source>
</evidence>
<reference evidence="3 7" key="1">
    <citation type="submission" date="2015-09" db="EMBL/GenBank/DDBJ databases">
        <authorList>
            <consortium name="Pathogen Informatics"/>
        </authorList>
    </citation>
    <scope>NUCLEOTIDE SEQUENCE [LARGE SCALE GENOMIC DNA]</scope>
    <source>
        <strain evidence="3 7">2789STDY5608872</strain>
    </source>
</reference>
<evidence type="ECO:0000313" key="8">
    <source>
        <dbReference type="Proteomes" id="UP000315827"/>
    </source>
</evidence>
<dbReference type="Proteomes" id="UP000441609">
    <property type="component" value="Unassembled WGS sequence"/>
</dbReference>
<feature type="coiled-coil region" evidence="1">
    <location>
        <begin position="121"/>
        <end position="155"/>
    </location>
</feature>
<evidence type="ECO:0000313" key="6">
    <source>
        <dbReference type="EMBL" id="TWV60190.1"/>
    </source>
</evidence>
<evidence type="ECO:0000313" key="9">
    <source>
        <dbReference type="Proteomes" id="UP000432516"/>
    </source>
</evidence>
<proteinExistence type="predicted"/>
<dbReference type="InterPro" id="IPR018873">
    <property type="entry name" value="KilA-N_DNA-bd_domain"/>
</dbReference>
<keyword evidence="1" id="KW-0175">Coiled coil</keyword>
<accession>A0A173VWJ2</accession>
<protein>
    <submittedName>
        <fullName evidence="3 4">ORF6N domain</fullName>
    </submittedName>
</protein>
<dbReference type="EMBL" id="VOHW01000010">
    <property type="protein sequence ID" value="TWV60190.1"/>
    <property type="molecule type" value="Genomic_DNA"/>
</dbReference>
<evidence type="ECO:0000313" key="5">
    <source>
        <dbReference type="EMBL" id="MSB73572.1"/>
    </source>
</evidence>
<reference evidence="6 8" key="3">
    <citation type="submission" date="2019-07" db="EMBL/GenBank/DDBJ databases">
        <title>Genome sequencing of Parabacteroides distasonis iSURF_7.</title>
        <authorList>
            <person name="Degefu H.N."/>
            <person name="Ruoff K.L."/>
            <person name="Price C.E."/>
            <person name="Valls R.A."/>
            <person name="O'Toole G.A."/>
        </authorList>
    </citation>
    <scope>NUCLEOTIDE SEQUENCE [LARGE SCALE GENOMIC DNA]</scope>
    <source>
        <strain evidence="6 8">CFPLTA003_1B</strain>
    </source>
</reference>
<evidence type="ECO:0000259" key="2">
    <source>
        <dbReference type="Pfam" id="PF10543"/>
    </source>
</evidence>
<dbReference type="EMBL" id="WKNE01000007">
    <property type="protein sequence ID" value="MRZ55382.1"/>
    <property type="molecule type" value="Genomic_DNA"/>
</dbReference>
<name>A0A173VWJ2_PARDI</name>
<feature type="domain" description="KilA-N DNA-binding" evidence="2">
    <location>
        <begin position="8"/>
        <end position="94"/>
    </location>
</feature>
<dbReference type="Proteomes" id="UP000432516">
    <property type="component" value="Unassembled WGS sequence"/>
</dbReference>
<dbReference type="EMBL" id="WKMO01000007">
    <property type="protein sequence ID" value="MSB73572.1"/>
    <property type="molecule type" value="Genomic_DNA"/>
</dbReference>
<dbReference type="Proteomes" id="UP000095591">
    <property type="component" value="Unassembled WGS sequence"/>
</dbReference>
<dbReference type="Pfam" id="PF10543">
    <property type="entry name" value="ORF6N"/>
    <property type="match status" value="1"/>
</dbReference>
<dbReference type="Proteomes" id="UP000315827">
    <property type="component" value="Unassembled WGS sequence"/>
</dbReference>
<dbReference type="EMBL" id="CYXP01000009">
    <property type="protein sequence ID" value="CUN30517.1"/>
    <property type="molecule type" value="Genomic_DNA"/>
</dbReference>
<evidence type="ECO:0000313" key="10">
    <source>
        <dbReference type="Proteomes" id="UP000441609"/>
    </source>
</evidence>
<evidence type="ECO:0000256" key="1">
    <source>
        <dbReference type="SAM" id="Coils"/>
    </source>
</evidence>
<organism evidence="3 7">
    <name type="scientific">Parabacteroides distasonis</name>
    <dbReference type="NCBI Taxonomy" id="823"/>
    <lineage>
        <taxon>Bacteria</taxon>
        <taxon>Pseudomonadati</taxon>
        <taxon>Bacteroidota</taxon>
        <taxon>Bacteroidia</taxon>
        <taxon>Bacteroidales</taxon>
        <taxon>Tannerellaceae</taxon>
        <taxon>Parabacteroides</taxon>
    </lineage>
</organism>
<evidence type="ECO:0000313" key="7">
    <source>
        <dbReference type="Proteomes" id="UP000095591"/>
    </source>
</evidence>
<gene>
    <name evidence="3" type="ORF">ERS852429_03584</name>
    <name evidence="6" type="ORF">FSA05_15075</name>
    <name evidence="4" type="ORF">GKD68_11540</name>
    <name evidence="5" type="ORF">GKD70_09795</name>
</gene>
<sequence>MELQTIQNKIHEIRGQKVMLDFDLAEMYGIETRVLKQAVRRNPKRFEGNDFMFELTKEELSRSQFVTLNKGRGNNFKYMPFAFTELGVAMLSSVLNSDIAIEINRNIMRAFVAIRNYTLQATTSSIEIKELQERIKSLEMANEETLCAINDLSEDTQKSLDDIYIALSELATKKKNNAKRPKIGYIK</sequence>
<dbReference type="AlphaFoldDB" id="A0A173VWJ2"/>